<dbReference type="PANTHER" id="PTHR13014">
    <property type="entry name" value="MITOCHONDRIAL 28S RIBOSOMAL PROTEIN S30/P52 PRO-APOTOTIC PROTEIN"/>
    <property type="match status" value="1"/>
</dbReference>
<gene>
    <name evidence="5" type="primary">MRPS30</name>
</gene>
<keyword evidence="6" id="KW-1185">Reference proteome</keyword>
<dbReference type="GO" id="GO:0006412">
    <property type="term" value="P:translation"/>
    <property type="evidence" value="ECO:0007669"/>
    <property type="project" value="InterPro"/>
</dbReference>
<keyword evidence="4" id="KW-0687">Ribonucleoprotein</keyword>
<keyword evidence="3" id="KW-0496">Mitochondrion</keyword>
<proteinExistence type="predicted"/>
<evidence type="ECO:0000256" key="3">
    <source>
        <dbReference type="ARBA" id="ARBA00023128"/>
    </source>
</evidence>
<dbReference type="InterPro" id="IPR010793">
    <property type="entry name" value="Ribosomal_mL37/mL65"/>
</dbReference>
<dbReference type="GeneTree" id="ENSGT00390000001442"/>
<dbReference type="AlphaFoldDB" id="A0A670JQC8"/>
<evidence type="ECO:0000313" key="5">
    <source>
        <dbReference type="Ensembl" id="ENSPMRP00000026095.1"/>
    </source>
</evidence>
<reference evidence="5 6" key="1">
    <citation type="journal article" date="2019" name="Proc. Natl. Acad. Sci. U.S.A.">
        <title>Regulatory changes in pterin and carotenoid genes underlie balanced color polymorphisms in the wall lizard.</title>
        <authorList>
            <person name="Andrade P."/>
            <person name="Pinho C."/>
            <person name="Perez I de Lanuza G."/>
            <person name="Afonso S."/>
            <person name="Brejcha J."/>
            <person name="Rubin C.J."/>
            <person name="Wallerman O."/>
            <person name="Pereira P."/>
            <person name="Sabatino S.J."/>
            <person name="Bellati A."/>
            <person name="Pellitteri-Rosa D."/>
            <person name="Bosakova Z."/>
            <person name="Bunikis I."/>
            <person name="Carretero M.A."/>
            <person name="Feiner N."/>
            <person name="Marsik P."/>
            <person name="Pauperio F."/>
            <person name="Salvi D."/>
            <person name="Soler L."/>
            <person name="While G.M."/>
            <person name="Uller T."/>
            <person name="Font E."/>
            <person name="Andersson L."/>
            <person name="Carneiro M."/>
        </authorList>
    </citation>
    <scope>NUCLEOTIDE SEQUENCE</scope>
</reference>
<evidence type="ECO:0000256" key="1">
    <source>
        <dbReference type="ARBA" id="ARBA00004173"/>
    </source>
</evidence>
<name>A0A670JQC8_PODMU</name>
<protein>
    <submittedName>
        <fullName evidence="5">Mitochondrial ribosomal protein S30</fullName>
    </submittedName>
</protein>
<dbReference type="Proteomes" id="UP000472272">
    <property type="component" value="Chromosome 11"/>
</dbReference>
<dbReference type="Ensembl" id="ENSPMRT00000027691.1">
    <property type="protein sequence ID" value="ENSPMRP00000026095.1"/>
    <property type="gene ID" value="ENSPMRG00000016886.1"/>
</dbReference>
<reference evidence="5" key="3">
    <citation type="submission" date="2025-09" db="UniProtKB">
        <authorList>
            <consortium name="Ensembl"/>
        </authorList>
    </citation>
    <scope>IDENTIFICATION</scope>
</reference>
<dbReference type="GO" id="GO:0005762">
    <property type="term" value="C:mitochondrial large ribosomal subunit"/>
    <property type="evidence" value="ECO:0007669"/>
    <property type="project" value="Ensembl"/>
</dbReference>
<evidence type="ECO:0000256" key="2">
    <source>
        <dbReference type="ARBA" id="ARBA00022980"/>
    </source>
</evidence>
<evidence type="ECO:0000313" key="6">
    <source>
        <dbReference type="Proteomes" id="UP000472272"/>
    </source>
</evidence>
<accession>A0A670JQC8</accession>
<evidence type="ECO:0000256" key="4">
    <source>
        <dbReference type="ARBA" id="ARBA00023274"/>
    </source>
</evidence>
<dbReference type="InterPro" id="IPR039982">
    <property type="entry name" value="Ribosomal_mL65"/>
</dbReference>
<reference evidence="5" key="2">
    <citation type="submission" date="2025-08" db="UniProtKB">
        <authorList>
            <consortium name="Ensembl"/>
        </authorList>
    </citation>
    <scope>IDENTIFICATION</scope>
</reference>
<dbReference type="OMA" id="RFQIDDN"/>
<comment type="subcellular location">
    <subcellularLocation>
        <location evidence="1">Mitochondrion</location>
    </subcellularLocation>
</comment>
<sequence>MRSCQSSPLSPAERRGSAQVALLSAGHVRGARKRPSPLLFLFPFLAGKMAASRGLRLLRDGWPRRWLHAGPSAAPPVPNPLPDAAAPSLYPPVVASLTAKSKAAKQRRRERFYQEIHDAPSVEEKLRIYGKRQRRKYVVYPQTWAVNADRWYQDYTKTVFVPGLPAPVAAGAAEGEGGGWDLAELRSAVCDALLQEHFYQRKRRPFLFRAIEQGPSPFLTQLALSLTARLASANPVLGSSSALDLKPEVNFYWLRGETVVPRGHRKGRIDPLRFQIDDKPHCQIRIRKQLSEFVPLDYVAPGDIPVINVLPDKLPMFKRQYDNKIFIGSNVADPCAYGHTQFHLIPDRLKRDRLIKMNLFDQVEVPCRANAIASLFAWTGAQAMYQGFWSEADVTRPFVSQAVITDGRYFSFFCYQLNTLALSADSDKNNPRKNICWGTESRPLYEAIEENNVKGFNDEILVQLVKFLLNRPKEV</sequence>
<organism evidence="5 6">
    <name type="scientific">Podarcis muralis</name>
    <name type="common">Wall lizard</name>
    <name type="synonym">Lacerta muralis</name>
    <dbReference type="NCBI Taxonomy" id="64176"/>
    <lineage>
        <taxon>Eukaryota</taxon>
        <taxon>Metazoa</taxon>
        <taxon>Chordata</taxon>
        <taxon>Craniata</taxon>
        <taxon>Vertebrata</taxon>
        <taxon>Euteleostomi</taxon>
        <taxon>Lepidosauria</taxon>
        <taxon>Squamata</taxon>
        <taxon>Bifurcata</taxon>
        <taxon>Unidentata</taxon>
        <taxon>Episquamata</taxon>
        <taxon>Laterata</taxon>
        <taxon>Lacertibaenia</taxon>
        <taxon>Lacertidae</taxon>
        <taxon>Podarcis</taxon>
    </lineage>
</organism>
<dbReference type="GO" id="GO:0003735">
    <property type="term" value="F:structural constituent of ribosome"/>
    <property type="evidence" value="ECO:0007669"/>
    <property type="project" value="InterPro"/>
</dbReference>
<keyword evidence="2" id="KW-0689">Ribosomal protein</keyword>
<dbReference type="Pfam" id="PF07147">
    <property type="entry name" value="PDCD9"/>
    <property type="match status" value="1"/>
</dbReference>
<dbReference type="PANTHER" id="PTHR13014:SF3">
    <property type="entry name" value="LARGE RIBOSOMAL SUBUNIT PROTEIN ML65"/>
    <property type="match status" value="1"/>
</dbReference>